<dbReference type="PANTHER" id="PTHR30466:SF11">
    <property type="entry name" value="FLAVIN-DEPENDENT MONOOXYGENASE, REDUCTASE SUBUNIT HSAB"/>
    <property type="match status" value="1"/>
</dbReference>
<evidence type="ECO:0000313" key="5">
    <source>
        <dbReference type="Proteomes" id="UP001267638"/>
    </source>
</evidence>
<name>A0ABU1X6H7_SPHXE</name>
<comment type="caution">
    <text evidence="4">The sequence shown here is derived from an EMBL/GenBank/DDBJ whole genome shotgun (WGS) entry which is preliminary data.</text>
</comment>
<protein>
    <submittedName>
        <fullName evidence="4">Flavin reductase (DIM6/NTAB) family NADH-FMN oxidoreductase RutF</fullName>
    </submittedName>
</protein>
<evidence type="ECO:0000259" key="3">
    <source>
        <dbReference type="SMART" id="SM00903"/>
    </source>
</evidence>
<accession>A0ABU1X6H7</accession>
<dbReference type="Proteomes" id="UP001267638">
    <property type="component" value="Unassembled WGS sequence"/>
</dbReference>
<reference evidence="4 5" key="1">
    <citation type="submission" date="2023-07" db="EMBL/GenBank/DDBJ databases">
        <title>Sorghum-associated microbial communities from plants grown in Nebraska, USA.</title>
        <authorList>
            <person name="Schachtman D."/>
        </authorList>
    </citation>
    <scope>NUCLEOTIDE SEQUENCE [LARGE SCALE GENOMIC DNA]</scope>
    <source>
        <strain evidence="4 5">4256</strain>
    </source>
</reference>
<gene>
    <name evidence="4" type="ORF">J2W40_004030</name>
</gene>
<comment type="similarity">
    <text evidence="1">Belongs to the non-flavoprotein flavin reductase family.</text>
</comment>
<dbReference type="SUPFAM" id="SSF50475">
    <property type="entry name" value="FMN-binding split barrel"/>
    <property type="match status" value="1"/>
</dbReference>
<evidence type="ECO:0000313" key="4">
    <source>
        <dbReference type="EMBL" id="MDR7157182.1"/>
    </source>
</evidence>
<organism evidence="4 5">
    <name type="scientific">Sphingobium xenophagum</name>
    <dbReference type="NCBI Taxonomy" id="121428"/>
    <lineage>
        <taxon>Bacteria</taxon>
        <taxon>Pseudomonadati</taxon>
        <taxon>Pseudomonadota</taxon>
        <taxon>Alphaproteobacteria</taxon>
        <taxon>Sphingomonadales</taxon>
        <taxon>Sphingomonadaceae</taxon>
        <taxon>Sphingobium</taxon>
    </lineage>
</organism>
<dbReference type="SMART" id="SM00903">
    <property type="entry name" value="Flavin_Reduct"/>
    <property type="match status" value="1"/>
</dbReference>
<proteinExistence type="inferred from homology"/>
<dbReference type="InterPro" id="IPR002563">
    <property type="entry name" value="Flavin_Rdtase-like_dom"/>
</dbReference>
<sequence length="159" mass="16971">MDTVAASMRDALRRLAKAVVVITCRYDGKRYAMAATAVSELSLDPPSMLVCVNRHASLFQALASGSDFAINILHSSHAAISAACGGKLKGEERFEVGNWTAGPDGLPFLSDAQASFICINARQIDHGTHAIFIGDVREVRAEGVVDPLIYVDGRYCSAT</sequence>
<dbReference type="EMBL" id="JAVDWV010000032">
    <property type="protein sequence ID" value="MDR7157182.1"/>
    <property type="molecule type" value="Genomic_DNA"/>
</dbReference>
<dbReference type="InterPro" id="IPR012349">
    <property type="entry name" value="Split_barrel_FMN-bd"/>
</dbReference>
<dbReference type="InterPro" id="IPR050268">
    <property type="entry name" value="NADH-dep_flavin_reductase"/>
</dbReference>
<evidence type="ECO:0000256" key="1">
    <source>
        <dbReference type="ARBA" id="ARBA00008898"/>
    </source>
</evidence>
<keyword evidence="2" id="KW-0560">Oxidoreductase</keyword>
<dbReference type="Gene3D" id="2.30.110.10">
    <property type="entry name" value="Electron Transport, Fmn-binding Protein, Chain A"/>
    <property type="match status" value="1"/>
</dbReference>
<keyword evidence="5" id="KW-1185">Reference proteome</keyword>
<dbReference type="Pfam" id="PF01613">
    <property type="entry name" value="Flavin_Reduct"/>
    <property type="match status" value="1"/>
</dbReference>
<dbReference type="PANTHER" id="PTHR30466">
    <property type="entry name" value="FLAVIN REDUCTASE"/>
    <property type="match status" value="1"/>
</dbReference>
<evidence type="ECO:0000256" key="2">
    <source>
        <dbReference type="ARBA" id="ARBA00023002"/>
    </source>
</evidence>
<feature type="domain" description="Flavin reductase like" evidence="3">
    <location>
        <begin position="12"/>
        <end position="157"/>
    </location>
</feature>